<dbReference type="GO" id="GO:0016740">
    <property type="term" value="F:transferase activity"/>
    <property type="evidence" value="ECO:0007669"/>
    <property type="project" value="UniProtKB-KW"/>
</dbReference>
<gene>
    <name evidence="5" type="ORF">X797_010628</name>
</gene>
<comment type="similarity">
    <text evidence="1 2">Belongs to the GST superfamily.</text>
</comment>
<dbReference type="Pfam" id="PF02798">
    <property type="entry name" value="GST_N"/>
    <property type="match status" value="1"/>
</dbReference>
<name>A0A014P426_9HYPO</name>
<evidence type="ECO:0000256" key="2">
    <source>
        <dbReference type="RuleBase" id="RU003494"/>
    </source>
</evidence>
<dbReference type="InterPro" id="IPR040079">
    <property type="entry name" value="Glutathione_S-Trfase"/>
</dbReference>
<dbReference type="Proteomes" id="UP000030151">
    <property type="component" value="Unassembled WGS sequence"/>
</dbReference>
<proteinExistence type="inferred from homology"/>
<protein>
    <submittedName>
        <fullName evidence="5">Glutathione S-transferase</fullName>
    </submittedName>
</protein>
<dbReference type="InterPro" id="IPR004045">
    <property type="entry name" value="Glutathione_S-Trfase_N"/>
</dbReference>
<dbReference type="EMBL" id="JELW01000052">
    <property type="protein sequence ID" value="EXU96244.1"/>
    <property type="molecule type" value="Genomic_DNA"/>
</dbReference>
<accession>A0A014P426</accession>
<feature type="domain" description="GST C-terminal" evidence="4">
    <location>
        <begin position="93"/>
        <end position="215"/>
    </location>
</feature>
<evidence type="ECO:0000256" key="1">
    <source>
        <dbReference type="ARBA" id="ARBA00007409"/>
    </source>
</evidence>
<dbReference type="Gene3D" id="3.40.30.10">
    <property type="entry name" value="Glutaredoxin"/>
    <property type="match status" value="1"/>
</dbReference>
<dbReference type="SUPFAM" id="SSF52833">
    <property type="entry name" value="Thioredoxin-like"/>
    <property type="match status" value="1"/>
</dbReference>
<dbReference type="PANTHER" id="PTHR44051">
    <property type="entry name" value="GLUTATHIONE S-TRANSFERASE-RELATED"/>
    <property type="match status" value="1"/>
</dbReference>
<dbReference type="InterPro" id="IPR036282">
    <property type="entry name" value="Glutathione-S-Trfase_C_sf"/>
</dbReference>
<comment type="caution">
    <text evidence="5">The sequence shown here is derived from an EMBL/GenBank/DDBJ whole genome shotgun (WGS) entry which is preliminary data.</text>
</comment>
<evidence type="ECO:0000259" key="3">
    <source>
        <dbReference type="PROSITE" id="PS50404"/>
    </source>
</evidence>
<dbReference type="HOGENOM" id="CLU_011226_6_0_1"/>
<keyword evidence="5" id="KW-0808">Transferase</keyword>
<evidence type="ECO:0000313" key="6">
    <source>
        <dbReference type="Proteomes" id="UP000030151"/>
    </source>
</evidence>
<dbReference type="PANTHER" id="PTHR44051:SF8">
    <property type="entry name" value="GLUTATHIONE S-TRANSFERASE GSTA"/>
    <property type="match status" value="1"/>
</dbReference>
<sequence length="215" mass="23573">MVLKFYFAPFSTAGVTVAVLAELEHGLSEPLAERVELSFKKGDTRTPEYLSDVNPNGLVPAIVHDGVPIWESAAITMYLGETFGVDKSLYPALGVKRGEAMKWIVWANVNLAAHASRLGSFLHSEKQGEETEAQAEARKMNGEEAKKGVDSALGILDGALKGKDYLLGDAYCLADTHIWSLMHWVAMLKVDLDKFSHIQAWKERVGGRPALKSVF</sequence>
<dbReference type="SFLD" id="SFLDG00358">
    <property type="entry name" value="Main_(cytGST)"/>
    <property type="match status" value="1"/>
</dbReference>
<evidence type="ECO:0000259" key="4">
    <source>
        <dbReference type="PROSITE" id="PS50405"/>
    </source>
</evidence>
<dbReference type="InterPro" id="IPR010987">
    <property type="entry name" value="Glutathione-S-Trfase_C-like"/>
</dbReference>
<dbReference type="PROSITE" id="PS50405">
    <property type="entry name" value="GST_CTER"/>
    <property type="match status" value="1"/>
</dbReference>
<dbReference type="PROSITE" id="PS50404">
    <property type="entry name" value="GST_NTER"/>
    <property type="match status" value="1"/>
</dbReference>
<reference evidence="5 6" key="1">
    <citation type="submission" date="2014-02" db="EMBL/GenBank/DDBJ databases">
        <title>The genome sequence of the entomopathogenic fungus Metarhizium robertsii ARSEF 2575.</title>
        <authorList>
            <person name="Giuliano Garisto Donzelli B."/>
            <person name="Roe B.A."/>
            <person name="Macmil S.L."/>
            <person name="Krasnoff S.B."/>
            <person name="Gibson D.M."/>
        </authorList>
    </citation>
    <scope>NUCLEOTIDE SEQUENCE [LARGE SCALE GENOMIC DNA]</scope>
    <source>
        <strain evidence="5 6">ARSEF 2575</strain>
    </source>
</reference>
<dbReference type="SUPFAM" id="SSF47616">
    <property type="entry name" value="GST C-terminal domain-like"/>
    <property type="match status" value="1"/>
</dbReference>
<dbReference type="eggNOG" id="KOG0867">
    <property type="taxonomic scope" value="Eukaryota"/>
</dbReference>
<dbReference type="AlphaFoldDB" id="A0A014P426"/>
<dbReference type="InterPro" id="IPR004046">
    <property type="entry name" value="GST_C"/>
</dbReference>
<dbReference type="SFLD" id="SFLDS00019">
    <property type="entry name" value="Glutathione_Transferase_(cytos"/>
    <property type="match status" value="1"/>
</dbReference>
<dbReference type="OrthoDB" id="2309723at2759"/>
<dbReference type="Gene3D" id="1.20.1050.10">
    <property type="match status" value="1"/>
</dbReference>
<evidence type="ECO:0000313" key="5">
    <source>
        <dbReference type="EMBL" id="EXU96244.1"/>
    </source>
</evidence>
<dbReference type="Pfam" id="PF00043">
    <property type="entry name" value="GST_C"/>
    <property type="match status" value="1"/>
</dbReference>
<dbReference type="InterPro" id="IPR036249">
    <property type="entry name" value="Thioredoxin-like_sf"/>
</dbReference>
<feature type="domain" description="GST N-terminal" evidence="3">
    <location>
        <begin position="1"/>
        <end position="87"/>
    </location>
</feature>
<organism evidence="5 6">
    <name type="scientific">Metarhizium robertsii</name>
    <dbReference type="NCBI Taxonomy" id="568076"/>
    <lineage>
        <taxon>Eukaryota</taxon>
        <taxon>Fungi</taxon>
        <taxon>Dikarya</taxon>
        <taxon>Ascomycota</taxon>
        <taxon>Pezizomycotina</taxon>
        <taxon>Sordariomycetes</taxon>
        <taxon>Hypocreomycetidae</taxon>
        <taxon>Hypocreales</taxon>
        <taxon>Clavicipitaceae</taxon>
        <taxon>Metarhizium</taxon>
    </lineage>
</organism>